<sequence length="306" mass="34318">MFQKVEISIPLLDAIKQIPKYAKFLKELGVHKRKKMKGGMELGGIVSALIRNDDLIASTRQALPKKCRDLGIFLVPCTIGNCTFADAMLNLGASMNIMPTSIYKSLNYGDMEPIGMTIQLANKSVVQPLGVFEDVLVQVDELIFLVDFYVLNMEHETPGKGSTLILGRPFLMIAKTKIDVHVETLSMEFGDTLMQFNIFEAMKHPMEDTSLFGIDLIDKLVEEHMQVDNGSTEFFQVAGNTDVLDCLGSVFEEGDSDEPWEVHDAKATTTFAHLDHDSKTKSRHQCDQRRLEADQDQSRNRVDQSI</sequence>
<feature type="non-terminal residue" evidence="2">
    <location>
        <position position="1"/>
    </location>
</feature>
<dbReference type="PANTHER" id="PTHR33067">
    <property type="entry name" value="RNA-DIRECTED DNA POLYMERASE-RELATED"/>
    <property type="match status" value="1"/>
</dbReference>
<dbReference type="Proteomes" id="UP000257109">
    <property type="component" value="Unassembled WGS sequence"/>
</dbReference>
<protein>
    <recommendedName>
        <fullName evidence="4">Aspartic peptidase DDI1-type domain-containing protein</fullName>
    </recommendedName>
</protein>
<gene>
    <name evidence="2" type="ORF">CR513_04711</name>
</gene>
<evidence type="ECO:0000313" key="3">
    <source>
        <dbReference type="Proteomes" id="UP000257109"/>
    </source>
</evidence>
<proteinExistence type="predicted"/>
<reference evidence="2" key="1">
    <citation type="submission" date="2018-05" db="EMBL/GenBank/DDBJ databases">
        <title>Draft genome of Mucuna pruriens seed.</title>
        <authorList>
            <person name="Nnadi N.E."/>
            <person name="Vos R."/>
            <person name="Hasami M.H."/>
            <person name="Devisetty U.K."/>
            <person name="Aguiy J.C."/>
        </authorList>
    </citation>
    <scope>NUCLEOTIDE SEQUENCE [LARGE SCALE GENOMIC DNA]</scope>
    <source>
        <strain evidence="2">JCA_2017</strain>
    </source>
</reference>
<dbReference type="EMBL" id="QJKJ01000791">
    <property type="protein sequence ID" value="RDY10735.1"/>
    <property type="molecule type" value="Genomic_DNA"/>
</dbReference>
<dbReference type="InterPro" id="IPR021109">
    <property type="entry name" value="Peptidase_aspartic_dom_sf"/>
</dbReference>
<dbReference type="Gene3D" id="2.40.70.10">
    <property type="entry name" value="Acid Proteases"/>
    <property type="match status" value="1"/>
</dbReference>
<keyword evidence="3" id="KW-1185">Reference proteome</keyword>
<evidence type="ECO:0000313" key="2">
    <source>
        <dbReference type="EMBL" id="RDY10735.1"/>
    </source>
</evidence>
<evidence type="ECO:0008006" key="4">
    <source>
        <dbReference type="Google" id="ProtNLM"/>
    </source>
</evidence>
<accession>A0A371I6R6</accession>
<dbReference type="AlphaFoldDB" id="A0A371I6R6"/>
<name>A0A371I6R6_MUCPR</name>
<dbReference type="CDD" id="cd00303">
    <property type="entry name" value="retropepsin_like"/>
    <property type="match status" value="1"/>
</dbReference>
<feature type="region of interest" description="Disordered" evidence="1">
    <location>
        <begin position="274"/>
        <end position="306"/>
    </location>
</feature>
<organism evidence="2 3">
    <name type="scientific">Mucuna pruriens</name>
    <name type="common">Velvet bean</name>
    <name type="synonym">Dolichos pruriens</name>
    <dbReference type="NCBI Taxonomy" id="157652"/>
    <lineage>
        <taxon>Eukaryota</taxon>
        <taxon>Viridiplantae</taxon>
        <taxon>Streptophyta</taxon>
        <taxon>Embryophyta</taxon>
        <taxon>Tracheophyta</taxon>
        <taxon>Spermatophyta</taxon>
        <taxon>Magnoliopsida</taxon>
        <taxon>eudicotyledons</taxon>
        <taxon>Gunneridae</taxon>
        <taxon>Pentapetalae</taxon>
        <taxon>rosids</taxon>
        <taxon>fabids</taxon>
        <taxon>Fabales</taxon>
        <taxon>Fabaceae</taxon>
        <taxon>Papilionoideae</taxon>
        <taxon>50 kb inversion clade</taxon>
        <taxon>NPAAA clade</taxon>
        <taxon>indigoferoid/millettioid clade</taxon>
        <taxon>Phaseoleae</taxon>
        <taxon>Mucuna</taxon>
    </lineage>
</organism>
<dbReference type="OrthoDB" id="778454at2759"/>
<comment type="caution">
    <text evidence="2">The sequence shown here is derived from an EMBL/GenBank/DDBJ whole genome shotgun (WGS) entry which is preliminary data.</text>
</comment>
<evidence type="ECO:0000256" key="1">
    <source>
        <dbReference type="SAM" id="MobiDB-lite"/>
    </source>
</evidence>
<dbReference type="PANTHER" id="PTHR33067:SF15">
    <property type="entry name" value="RNA-DIRECTED DNA POLYMERASE"/>
    <property type="match status" value="1"/>
</dbReference>